<proteinExistence type="inferred from homology"/>
<dbReference type="AlphaFoldDB" id="A0A1G2E619"/>
<dbReference type="EMBL" id="MHLU01000012">
    <property type="protein sequence ID" value="OGZ20538.1"/>
    <property type="molecule type" value="Genomic_DNA"/>
</dbReference>
<protein>
    <recommendedName>
        <fullName evidence="8">Ribonuclease R</fullName>
        <shortName evidence="8">RNase R</shortName>
        <ecNumber evidence="8">3.1.13.1</ecNumber>
    </recommendedName>
</protein>
<dbReference type="HAMAP" id="MF_01895">
    <property type="entry name" value="RNase_R"/>
    <property type="match status" value="1"/>
</dbReference>
<dbReference type="Pfam" id="PF17876">
    <property type="entry name" value="CSD2"/>
    <property type="match status" value="1"/>
</dbReference>
<comment type="caution">
    <text evidence="11">The sequence shown here is derived from an EMBL/GenBank/DDBJ whole genome shotgun (WGS) entry which is preliminary data.</text>
</comment>
<evidence type="ECO:0000256" key="7">
    <source>
        <dbReference type="ARBA" id="ARBA00022884"/>
    </source>
</evidence>
<dbReference type="Proteomes" id="UP000178106">
    <property type="component" value="Unassembled WGS sequence"/>
</dbReference>
<dbReference type="InterPro" id="IPR011805">
    <property type="entry name" value="RNase_R"/>
</dbReference>
<reference evidence="11 12" key="1">
    <citation type="journal article" date="2016" name="Nat. Commun.">
        <title>Thousands of microbial genomes shed light on interconnected biogeochemical processes in an aquifer system.</title>
        <authorList>
            <person name="Anantharaman K."/>
            <person name="Brown C.T."/>
            <person name="Hug L.A."/>
            <person name="Sharon I."/>
            <person name="Castelle C.J."/>
            <person name="Probst A.J."/>
            <person name="Thomas B.C."/>
            <person name="Singh A."/>
            <person name="Wilkins M.J."/>
            <person name="Karaoz U."/>
            <person name="Brodie E.L."/>
            <person name="Williams K.H."/>
            <person name="Hubbard S.S."/>
            <person name="Banfield J.F."/>
        </authorList>
    </citation>
    <scope>NUCLEOTIDE SEQUENCE [LARGE SCALE GENOMIC DNA]</scope>
</reference>
<dbReference type="PROSITE" id="PS50126">
    <property type="entry name" value="S1"/>
    <property type="match status" value="1"/>
</dbReference>
<dbReference type="GO" id="GO:0005829">
    <property type="term" value="C:cytosol"/>
    <property type="evidence" value="ECO:0007669"/>
    <property type="project" value="TreeGrafter"/>
</dbReference>
<dbReference type="InterPro" id="IPR040476">
    <property type="entry name" value="CSD2"/>
</dbReference>
<dbReference type="CDD" id="cd04471">
    <property type="entry name" value="S1_RNase_R"/>
    <property type="match status" value="1"/>
</dbReference>
<evidence type="ECO:0000256" key="3">
    <source>
        <dbReference type="ARBA" id="ARBA00022490"/>
    </source>
</evidence>
<dbReference type="GO" id="GO:0006402">
    <property type="term" value="P:mRNA catabolic process"/>
    <property type="evidence" value="ECO:0007669"/>
    <property type="project" value="TreeGrafter"/>
</dbReference>
<evidence type="ECO:0000256" key="6">
    <source>
        <dbReference type="ARBA" id="ARBA00022839"/>
    </source>
</evidence>
<dbReference type="NCBIfam" id="TIGR00358">
    <property type="entry name" value="3_prime_RNase"/>
    <property type="match status" value="1"/>
</dbReference>
<evidence type="ECO:0000256" key="8">
    <source>
        <dbReference type="HAMAP-Rule" id="MF_01895"/>
    </source>
</evidence>
<evidence type="ECO:0000256" key="5">
    <source>
        <dbReference type="ARBA" id="ARBA00022801"/>
    </source>
</evidence>
<dbReference type="EC" id="3.1.13.1" evidence="8"/>
<comment type="subcellular location">
    <subcellularLocation>
        <location evidence="2 8">Cytoplasm</location>
    </subcellularLocation>
</comment>
<dbReference type="GO" id="GO:0003723">
    <property type="term" value="F:RNA binding"/>
    <property type="evidence" value="ECO:0007669"/>
    <property type="project" value="UniProtKB-UniRule"/>
</dbReference>
<feature type="compositionally biased region" description="Basic and acidic residues" evidence="9">
    <location>
        <begin position="18"/>
        <end position="37"/>
    </location>
</feature>
<dbReference type="Pfam" id="PF00575">
    <property type="entry name" value="S1"/>
    <property type="match status" value="1"/>
</dbReference>
<evidence type="ECO:0000313" key="11">
    <source>
        <dbReference type="EMBL" id="OGZ20538.1"/>
    </source>
</evidence>
<dbReference type="PANTHER" id="PTHR23355:SF9">
    <property type="entry name" value="DIS3-LIKE EXONUCLEASE 2"/>
    <property type="match status" value="1"/>
</dbReference>
<dbReference type="InterPro" id="IPR003029">
    <property type="entry name" value="S1_domain"/>
</dbReference>
<dbReference type="InterPro" id="IPR012340">
    <property type="entry name" value="NA-bd_OB-fold"/>
</dbReference>
<feature type="region of interest" description="Disordered" evidence="9">
    <location>
        <begin position="1"/>
        <end position="39"/>
    </location>
</feature>
<keyword evidence="3 8" id="KW-0963">Cytoplasm</keyword>
<name>A0A1G2E619_9BACT</name>
<evidence type="ECO:0000256" key="9">
    <source>
        <dbReference type="SAM" id="MobiDB-lite"/>
    </source>
</evidence>
<feature type="domain" description="S1 motif" evidence="10">
    <location>
        <begin position="596"/>
        <end position="677"/>
    </location>
</feature>
<dbReference type="NCBIfam" id="TIGR02063">
    <property type="entry name" value="RNase_R"/>
    <property type="match status" value="1"/>
</dbReference>
<evidence type="ECO:0000256" key="4">
    <source>
        <dbReference type="ARBA" id="ARBA00022722"/>
    </source>
</evidence>
<dbReference type="Gene3D" id="2.40.50.140">
    <property type="entry name" value="Nucleic acid-binding proteins"/>
    <property type="match status" value="2"/>
</dbReference>
<dbReference type="Pfam" id="PF00773">
    <property type="entry name" value="RNB"/>
    <property type="match status" value="1"/>
</dbReference>
<accession>A0A1G2E619</accession>
<dbReference type="PROSITE" id="PS01175">
    <property type="entry name" value="RIBONUCLEASE_II"/>
    <property type="match status" value="1"/>
</dbReference>
<evidence type="ECO:0000256" key="1">
    <source>
        <dbReference type="ARBA" id="ARBA00001849"/>
    </source>
</evidence>
<dbReference type="InterPro" id="IPR004476">
    <property type="entry name" value="RNase_II/RNase_R"/>
</dbReference>
<dbReference type="PANTHER" id="PTHR23355">
    <property type="entry name" value="RIBONUCLEASE"/>
    <property type="match status" value="1"/>
</dbReference>
<dbReference type="InterPro" id="IPR050180">
    <property type="entry name" value="RNR_Ribonuclease"/>
</dbReference>
<comment type="function">
    <text evidence="8">3'-5' exoribonuclease that releases 5'-nucleoside monophosphates and is involved in maturation of structured RNAs.</text>
</comment>
<comment type="catalytic activity">
    <reaction evidence="1 8">
        <text>Exonucleolytic cleavage in the 3'- to 5'-direction to yield nucleoside 5'-phosphates.</text>
        <dbReference type="EC" id="3.1.13.1"/>
    </reaction>
</comment>
<keyword evidence="4 8" id="KW-0540">Nuclease</keyword>
<sequence>MKYPRKNEAQSGARSPRPRKEGFRPKHQERRGHDTERHKKFPTTHIVEGTIRITAKGVGYVRVPDMPEDIEIDPTFLNTALDQDRVKVVLHGKQTGMRQSGEITEVLFRNKTRFVGVVQEEGGSYFLLPDDARMYRTILIPKEKIGEAKMGEKVYVQMADWTDSKKEPLGEVIKVLGQGGVHNVEMEAIVLERGFDTTFPQEVHEAAENIPTTISPEEIAKRRDFRNTLTFTIDPKDAKDFDDALSWKKLPNGNIEIGVHIADVSHYVTPESILDKEAVARATSIYLVDRTIPMLPERLSNGICSLVPNEDRLTFAAVFTLDQNGGIVDEWFGRTIIHSQKRFSYEEAQEVLDKKEGPCLEALLSLDALAKQIRDARMRDGAIAFETEEVKFELDANGRPLRVYRKVIQDTNKLIEEFMLLANKRVAHLIATKDNRSESVFIYRVHDAPNEDRIRDLRDFLHGIGFELKLGKDGAVTSKDINRMLKDVQGHAEEAMIQIATIRAMTKAVYTTENIGHYGLGFEYYTHFTSPIRRYPDVMVHRLLQGYLDGTPVPKKVLEEQEHLARYCSQMEITAADAERASIRYKQCEYFAERIGTHIEGTISGVTEWGIYVEDKETKAEGMVHMRDIPNDFYFFEEKNYRIVGKNNKKIYRLGDKVSVTIATVDLKRKLIGMKLA</sequence>
<dbReference type="InterPro" id="IPR013223">
    <property type="entry name" value="RNase_B_OB_dom"/>
</dbReference>
<dbReference type="InterPro" id="IPR001900">
    <property type="entry name" value="RNase_II/R"/>
</dbReference>
<dbReference type="SMART" id="SM00955">
    <property type="entry name" value="RNB"/>
    <property type="match status" value="1"/>
</dbReference>
<comment type="similarity">
    <text evidence="8">Belongs to the RNR ribonuclease family. RNase R subfamily.</text>
</comment>
<evidence type="ECO:0000259" key="10">
    <source>
        <dbReference type="PROSITE" id="PS50126"/>
    </source>
</evidence>
<evidence type="ECO:0000256" key="2">
    <source>
        <dbReference type="ARBA" id="ARBA00004496"/>
    </source>
</evidence>
<dbReference type="GO" id="GO:0008859">
    <property type="term" value="F:exoribonuclease II activity"/>
    <property type="evidence" value="ECO:0007669"/>
    <property type="project" value="UniProtKB-UniRule"/>
</dbReference>
<dbReference type="InterPro" id="IPR022966">
    <property type="entry name" value="RNase_II/R_CS"/>
</dbReference>
<keyword evidence="5 8" id="KW-0378">Hydrolase</keyword>
<evidence type="ECO:0000313" key="12">
    <source>
        <dbReference type="Proteomes" id="UP000178106"/>
    </source>
</evidence>
<dbReference type="SMART" id="SM00316">
    <property type="entry name" value="S1"/>
    <property type="match status" value="1"/>
</dbReference>
<keyword evidence="6 8" id="KW-0269">Exonuclease</keyword>
<dbReference type="SUPFAM" id="SSF50249">
    <property type="entry name" value="Nucleic acid-binding proteins"/>
    <property type="match status" value="4"/>
</dbReference>
<gene>
    <name evidence="8" type="primary">rnr</name>
    <name evidence="11" type="ORF">A2494_02950</name>
</gene>
<keyword evidence="7 8" id="KW-0694">RNA-binding</keyword>
<organism evidence="11 12">
    <name type="scientific">Candidatus Lloydbacteria bacterium RIFOXYC12_FULL_46_25</name>
    <dbReference type="NCBI Taxonomy" id="1798670"/>
    <lineage>
        <taxon>Bacteria</taxon>
        <taxon>Candidatus Lloydiibacteriota</taxon>
    </lineage>
</organism>
<dbReference type="Pfam" id="PF08206">
    <property type="entry name" value="OB_RNB"/>
    <property type="match status" value="1"/>
</dbReference>